<evidence type="ECO:0000313" key="2">
    <source>
        <dbReference type="Proteomes" id="UP000494260"/>
    </source>
</evidence>
<dbReference type="RefSeq" id="WP_217484302.1">
    <property type="nucleotide sequence ID" value="NZ_CABVQH010000005.1"/>
</dbReference>
<gene>
    <name evidence="1" type="ORF">BLA18109_01868</name>
</gene>
<protein>
    <submittedName>
        <fullName evidence="1">Uncharacterized protein</fullName>
    </submittedName>
</protein>
<dbReference type="Proteomes" id="UP000494260">
    <property type="component" value="Unassembled WGS sequence"/>
</dbReference>
<evidence type="ECO:0000313" key="1">
    <source>
        <dbReference type="EMBL" id="VWC63346.1"/>
    </source>
</evidence>
<reference evidence="1 2" key="1">
    <citation type="submission" date="2019-09" db="EMBL/GenBank/DDBJ databases">
        <authorList>
            <person name="Depoorter E."/>
        </authorList>
    </citation>
    <scope>NUCLEOTIDE SEQUENCE [LARGE SCALE GENOMIC DNA]</scope>
    <source>
        <strain evidence="1">R-18109</strain>
    </source>
</reference>
<name>A0A6P2TRW6_BURL3</name>
<accession>A0A6P2TRW6</accession>
<dbReference type="EMBL" id="CABVQH010000005">
    <property type="protein sequence ID" value="VWC63346.1"/>
    <property type="molecule type" value="Genomic_DNA"/>
</dbReference>
<dbReference type="AlphaFoldDB" id="A0A6P2TRW6"/>
<organism evidence="1 2">
    <name type="scientific">Burkholderia lata (strain ATCC 17760 / DSM 23089 / LMG 22485 / NCIMB 9086 / R18194 / 383)</name>
    <dbReference type="NCBI Taxonomy" id="482957"/>
    <lineage>
        <taxon>Bacteria</taxon>
        <taxon>Pseudomonadati</taxon>
        <taxon>Pseudomonadota</taxon>
        <taxon>Betaproteobacteria</taxon>
        <taxon>Burkholderiales</taxon>
        <taxon>Burkholderiaceae</taxon>
        <taxon>Burkholderia</taxon>
        <taxon>Burkholderia cepacia complex</taxon>
    </lineage>
</organism>
<proteinExistence type="predicted"/>
<sequence length="194" mass="21942">MQSLLYHALPADVCDRLDPPASYTRFADAQMVRVDGIAAWRVRYERNDGLNVGVGGEHYSLVVTEQGRLLGTTWFNQAFVAGELPDEDDAYRIALEYLGQHAPDLLPGLSLQWIQPHDESFVIGNAHGGKRACTLTGMKVKCRNRTDGRYFWVIVGAGGQVITFERDVVWDTPRARRQTEKWLHDEWLATRRAA</sequence>